<keyword evidence="2" id="KW-1185">Reference proteome</keyword>
<protein>
    <submittedName>
        <fullName evidence="1">Uncharacterized protein</fullName>
    </submittedName>
</protein>
<dbReference type="AlphaFoldDB" id="A0A4U5UGH8"/>
<evidence type="ECO:0000313" key="2">
    <source>
        <dbReference type="Proteomes" id="UP000298787"/>
    </source>
</evidence>
<dbReference type="Proteomes" id="UP000298787">
    <property type="component" value="Chromosome 7"/>
</dbReference>
<reference evidence="1 2" key="1">
    <citation type="submission" date="2019-01" db="EMBL/GenBank/DDBJ databases">
        <title>Genome Assembly of Collichthys lucidus.</title>
        <authorList>
            <person name="Cai M."/>
            <person name="Xiao S."/>
        </authorList>
    </citation>
    <scope>NUCLEOTIDE SEQUENCE [LARGE SCALE GENOMIC DNA]</scope>
    <source>
        <strain evidence="1">JT15FE1705JMU</strain>
        <tissue evidence="1">Muscle</tissue>
    </source>
</reference>
<evidence type="ECO:0000313" key="1">
    <source>
        <dbReference type="EMBL" id="TKS73777.1"/>
    </source>
</evidence>
<accession>A0A4U5UGH8</accession>
<organism evidence="1 2">
    <name type="scientific">Collichthys lucidus</name>
    <name type="common">Big head croaker</name>
    <name type="synonym">Sciaena lucida</name>
    <dbReference type="NCBI Taxonomy" id="240159"/>
    <lineage>
        <taxon>Eukaryota</taxon>
        <taxon>Metazoa</taxon>
        <taxon>Chordata</taxon>
        <taxon>Craniata</taxon>
        <taxon>Vertebrata</taxon>
        <taxon>Euteleostomi</taxon>
        <taxon>Actinopterygii</taxon>
        <taxon>Neopterygii</taxon>
        <taxon>Teleostei</taxon>
        <taxon>Neoteleostei</taxon>
        <taxon>Acanthomorphata</taxon>
        <taxon>Eupercaria</taxon>
        <taxon>Sciaenidae</taxon>
        <taxon>Collichthys</taxon>
    </lineage>
</organism>
<sequence>MITMRETERDRERERGPSITTVLMIEMDCVCIFTACSVADGNHFLIRVPSTLLLSLGFETMICLWSSPEPCCCVKASCVSLHSTTDLLYIQHTIFKKNTGLTSHENAAILINVSVDGPNSLAAFTPRSGQFSHLFLTKSLTLSSCFVNTL</sequence>
<dbReference type="EMBL" id="CM014084">
    <property type="protein sequence ID" value="TKS73777.1"/>
    <property type="molecule type" value="Genomic_DNA"/>
</dbReference>
<name>A0A4U5UGH8_COLLU</name>
<proteinExistence type="predicted"/>
<gene>
    <name evidence="1" type="ORF">D9C73_007858</name>
</gene>